<evidence type="ECO:0000259" key="4">
    <source>
        <dbReference type="PROSITE" id="PS51930"/>
    </source>
</evidence>
<dbReference type="CDD" id="cd07045">
    <property type="entry name" value="BMC_CcmK_like"/>
    <property type="match status" value="1"/>
</dbReference>
<comment type="caution">
    <text evidence="5">The sequence shown here is derived from an EMBL/GenBank/DDBJ whole genome shotgun (WGS) entry which is preliminary data.</text>
</comment>
<dbReference type="PANTHER" id="PTHR33941">
    <property type="entry name" value="PROPANEDIOL UTILIZATION PROTEIN PDUA"/>
    <property type="match status" value="1"/>
</dbReference>
<dbReference type="AlphaFoldDB" id="A0A7X6DB61"/>
<sequence length="202" mass="22399">MKEAIGLIETMGIIAAIEASDVMLKTSNVTLLNKEIVKGGLVTVVITGDVSAVKTAVDAAVVAVNRLGVGLLMSSHVMARPDRSIESLLPKTKEKSESNFSDVEESIEEMPVISDLNTEIEEIVIEETVIELQDDLSEIQMKELLDNHQKEAVRSYLLDKTVAQLREMAKQHNDFVIERKELYRTNKSDLVEGIINYLSNQS</sequence>
<dbReference type="InterPro" id="IPR050575">
    <property type="entry name" value="BMC_shell"/>
</dbReference>
<accession>A0A7X6DB61</accession>
<feature type="domain" description="BMC" evidence="4">
    <location>
        <begin position="4"/>
        <end position="90"/>
    </location>
</feature>
<dbReference type="Gene3D" id="3.30.70.1710">
    <property type="match status" value="1"/>
</dbReference>
<dbReference type="SMART" id="SM00877">
    <property type="entry name" value="BMC"/>
    <property type="match status" value="1"/>
</dbReference>
<dbReference type="PROSITE" id="PS51930">
    <property type="entry name" value="BMC_2"/>
    <property type="match status" value="1"/>
</dbReference>
<dbReference type="SUPFAM" id="SSF143414">
    <property type="entry name" value="CcmK-like"/>
    <property type="match status" value="1"/>
</dbReference>
<keyword evidence="2" id="KW-1283">Bacterial microcompartment</keyword>
<gene>
    <name evidence="5" type="ORF">HED35_12130</name>
</gene>
<reference evidence="5 6" key="1">
    <citation type="submission" date="2020-03" db="EMBL/GenBank/DDBJ databases">
        <title>Bacterial samples isolated from urine from healthy bovine heifers (Gyr breed).</title>
        <authorList>
            <person name="Giannattasio-Ferraz S."/>
            <person name="Maskeri L."/>
            <person name="Penido A."/>
            <person name="Barbosa-Stancioli E.F."/>
            <person name="Putonti C."/>
        </authorList>
    </citation>
    <scope>NUCLEOTIDE SEQUENCE [LARGE SCALE GENOMIC DNA]</scope>
    <source>
        <strain evidence="5 6">UFMG-H7</strain>
    </source>
</reference>
<protein>
    <submittedName>
        <fullName evidence="5">BMC domain-containing protein</fullName>
    </submittedName>
</protein>
<dbReference type="Proteomes" id="UP000521358">
    <property type="component" value="Unassembled WGS sequence"/>
</dbReference>
<organism evidence="5 6">
    <name type="scientific">Vagococcus fluvialis</name>
    <dbReference type="NCBI Taxonomy" id="2738"/>
    <lineage>
        <taxon>Bacteria</taxon>
        <taxon>Bacillati</taxon>
        <taxon>Bacillota</taxon>
        <taxon>Bacilli</taxon>
        <taxon>Lactobacillales</taxon>
        <taxon>Enterococcaceae</taxon>
        <taxon>Vagococcus</taxon>
    </lineage>
</organism>
<dbReference type="GO" id="GO:0031469">
    <property type="term" value="C:bacterial microcompartment"/>
    <property type="evidence" value="ECO:0007669"/>
    <property type="project" value="UniProtKB-SubCell"/>
</dbReference>
<dbReference type="Pfam" id="PF00936">
    <property type="entry name" value="BMC"/>
    <property type="match status" value="1"/>
</dbReference>
<comment type="similarity">
    <text evidence="3">Belongs to the bacterial microcompartments protein family.</text>
</comment>
<dbReference type="InterPro" id="IPR044872">
    <property type="entry name" value="CcmK/CsoS1_BMC"/>
</dbReference>
<proteinExistence type="inferred from homology"/>
<evidence type="ECO:0000256" key="2">
    <source>
        <dbReference type="ARBA" id="ARBA00024446"/>
    </source>
</evidence>
<comment type="subcellular location">
    <subcellularLocation>
        <location evidence="1">Bacterial microcompartment</location>
    </subcellularLocation>
</comment>
<evidence type="ECO:0000313" key="5">
    <source>
        <dbReference type="EMBL" id="NKC68838.1"/>
    </source>
</evidence>
<dbReference type="PANTHER" id="PTHR33941:SF11">
    <property type="entry name" value="BACTERIAL MICROCOMPARTMENT SHELL PROTEIN PDUJ"/>
    <property type="match status" value="1"/>
</dbReference>
<dbReference type="InterPro" id="IPR037233">
    <property type="entry name" value="CcmK-like_sf"/>
</dbReference>
<dbReference type="RefSeq" id="WP_167807933.1">
    <property type="nucleotide sequence ID" value="NZ_JAAVMB010000016.1"/>
</dbReference>
<evidence type="ECO:0000256" key="1">
    <source>
        <dbReference type="ARBA" id="ARBA00024322"/>
    </source>
</evidence>
<dbReference type="EMBL" id="JAAVMB010000016">
    <property type="protein sequence ID" value="NKC68838.1"/>
    <property type="molecule type" value="Genomic_DNA"/>
</dbReference>
<evidence type="ECO:0000256" key="3">
    <source>
        <dbReference type="PROSITE-ProRule" id="PRU01278"/>
    </source>
</evidence>
<dbReference type="InterPro" id="IPR000249">
    <property type="entry name" value="BMC_dom"/>
</dbReference>
<evidence type="ECO:0000313" key="6">
    <source>
        <dbReference type="Proteomes" id="UP000521358"/>
    </source>
</evidence>
<name>A0A7X6DB61_9ENTE</name>